<evidence type="ECO:0000313" key="1">
    <source>
        <dbReference type="EMBL" id="SEL87670.1"/>
    </source>
</evidence>
<dbReference type="AlphaFoldDB" id="A0A1H7TS48"/>
<dbReference type="Proteomes" id="UP000183894">
    <property type="component" value="Unassembled WGS sequence"/>
</dbReference>
<evidence type="ECO:0000313" key="2">
    <source>
        <dbReference type="Proteomes" id="UP000183894"/>
    </source>
</evidence>
<reference evidence="1 2" key="1">
    <citation type="submission" date="2016-10" db="EMBL/GenBank/DDBJ databases">
        <authorList>
            <person name="de Groot N.N."/>
        </authorList>
    </citation>
    <scope>NUCLEOTIDE SEQUENCE [LARGE SCALE GENOMIC DNA]</scope>
    <source>
        <strain evidence="1 2">CDM_5</strain>
    </source>
</reference>
<dbReference type="EMBL" id="FOAD01000010">
    <property type="protein sequence ID" value="SEL87670.1"/>
    <property type="molecule type" value="Genomic_DNA"/>
</dbReference>
<gene>
    <name evidence="1" type="ORF">SAMN04488691_11037</name>
</gene>
<sequence>MLLTIQQLKITLPVDTRSSPIIDSHVTTTRKYDSKIAPSIIKHRKYSSLHIAWNAQLDADLYVNSVETVSFRIKRKYGAFVRS</sequence>
<proteinExistence type="predicted"/>
<organism evidence="1 2">
    <name type="scientific">Haloferax larsenii</name>
    <dbReference type="NCBI Taxonomy" id="302484"/>
    <lineage>
        <taxon>Archaea</taxon>
        <taxon>Methanobacteriati</taxon>
        <taxon>Methanobacteriota</taxon>
        <taxon>Stenosarchaea group</taxon>
        <taxon>Halobacteria</taxon>
        <taxon>Halobacteriales</taxon>
        <taxon>Haloferacaceae</taxon>
        <taxon>Haloferax</taxon>
    </lineage>
</organism>
<accession>A0A1H7TS48</accession>
<name>A0A1H7TS48_HALLR</name>
<protein>
    <submittedName>
        <fullName evidence="1">Uncharacterized protein</fullName>
    </submittedName>
</protein>